<dbReference type="SUPFAM" id="SSF53098">
    <property type="entry name" value="Ribonuclease H-like"/>
    <property type="match status" value="1"/>
</dbReference>
<dbReference type="InterPro" id="IPR012337">
    <property type="entry name" value="RNaseH-like_sf"/>
</dbReference>
<name>A0A3P9HTW6_ORYLA</name>
<dbReference type="Gene3D" id="1.10.340.70">
    <property type="match status" value="1"/>
</dbReference>
<reference evidence="4" key="3">
    <citation type="submission" date="2025-08" db="UniProtKB">
        <authorList>
            <consortium name="Ensembl"/>
        </authorList>
    </citation>
    <scope>IDENTIFICATION</scope>
    <source>
        <strain evidence="4">HSOK</strain>
    </source>
</reference>
<dbReference type="InterPro" id="IPR041588">
    <property type="entry name" value="Integrase_H2C2"/>
</dbReference>
<evidence type="ECO:0000256" key="2">
    <source>
        <dbReference type="SAM" id="MobiDB-lite"/>
    </source>
</evidence>
<proteinExistence type="predicted"/>
<dbReference type="PROSITE" id="PS50994">
    <property type="entry name" value="INTEGRASE"/>
    <property type="match status" value="1"/>
</dbReference>
<dbReference type="AlphaFoldDB" id="A0A3P9HTW6"/>
<dbReference type="Gene3D" id="3.30.420.10">
    <property type="entry name" value="Ribonuclease H-like superfamily/Ribonuclease H"/>
    <property type="match status" value="1"/>
</dbReference>
<reference evidence="4 5" key="2">
    <citation type="submission" date="2017-04" db="EMBL/GenBank/DDBJ databases">
        <title>CpG methylation of centromeres and impact of large insertions on vertebrate speciation.</title>
        <authorList>
            <person name="Ichikawa K."/>
            <person name="Yoshimura J."/>
            <person name="Morishita S."/>
        </authorList>
    </citation>
    <scope>NUCLEOTIDE SEQUENCE</scope>
    <source>
        <strain evidence="4 5">HSOK</strain>
    </source>
</reference>
<reference evidence="4" key="4">
    <citation type="submission" date="2025-09" db="UniProtKB">
        <authorList>
            <consortium name="Ensembl"/>
        </authorList>
    </citation>
    <scope>IDENTIFICATION</scope>
    <source>
        <strain evidence="4">HSOK</strain>
    </source>
</reference>
<evidence type="ECO:0000256" key="1">
    <source>
        <dbReference type="ARBA" id="ARBA00039658"/>
    </source>
</evidence>
<dbReference type="Pfam" id="PF00665">
    <property type="entry name" value="rve"/>
    <property type="match status" value="1"/>
</dbReference>
<dbReference type="Proteomes" id="UP000265200">
    <property type="component" value="Chromosome 2"/>
</dbReference>
<dbReference type="PANTHER" id="PTHR37984">
    <property type="entry name" value="PROTEIN CBG26694"/>
    <property type="match status" value="1"/>
</dbReference>
<dbReference type="GO" id="GO:0003676">
    <property type="term" value="F:nucleic acid binding"/>
    <property type="evidence" value="ECO:0007669"/>
    <property type="project" value="InterPro"/>
</dbReference>
<dbReference type="InterPro" id="IPR001584">
    <property type="entry name" value="Integrase_cat-core"/>
</dbReference>
<accession>A0A3P9HTW6</accession>
<protein>
    <recommendedName>
        <fullName evidence="1">Gypsy retrotransposon integrase-like protein 1</fullName>
    </recommendedName>
</protein>
<dbReference type="Pfam" id="PF17921">
    <property type="entry name" value="Integrase_H2C2"/>
    <property type="match status" value="1"/>
</dbReference>
<dbReference type="FunFam" id="3.30.420.10:FF:000063">
    <property type="entry name" value="Retrovirus-related Pol polyprotein from transposon 297-like Protein"/>
    <property type="match status" value="1"/>
</dbReference>
<organism evidence="4 5">
    <name type="scientific">Oryzias latipes</name>
    <name type="common">Japanese rice fish</name>
    <name type="synonym">Japanese killifish</name>
    <dbReference type="NCBI Taxonomy" id="8090"/>
    <lineage>
        <taxon>Eukaryota</taxon>
        <taxon>Metazoa</taxon>
        <taxon>Chordata</taxon>
        <taxon>Craniata</taxon>
        <taxon>Vertebrata</taxon>
        <taxon>Euteleostomi</taxon>
        <taxon>Actinopterygii</taxon>
        <taxon>Neopterygii</taxon>
        <taxon>Teleostei</taxon>
        <taxon>Neoteleostei</taxon>
        <taxon>Acanthomorphata</taxon>
        <taxon>Ovalentaria</taxon>
        <taxon>Atherinomorphae</taxon>
        <taxon>Beloniformes</taxon>
        <taxon>Adrianichthyidae</taxon>
        <taxon>Oryziinae</taxon>
        <taxon>Oryzias</taxon>
    </lineage>
</organism>
<dbReference type="InterPro" id="IPR050951">
    <property type="entry name" value="Retrovirus_Pol_polyprotein"/>
</dbReference>
<reference key="1">
    <citation type="journal article" date="2007" name="Nature">
        <title>The medaka draft genome and insights into vertebrate genome evolution.</title>
        <authorList>
            <person name="Kasahara M."/>
            <person name="Naruse K."/>
            <person name="Sasaki S."/>
            <person name="Nakatani Y."/>
            <person name="Qu W."/>
            <person name="Ahsan B."/>
            <person name="Yamada T."/>
            <person name="Nagayasu Y."/>
            <person name="Doi K."/>
            <person name="Kasai Y."/>
            <person name="Jindo T."/>
            <person name="Kobayashi D."/>
            <person name="Shimada A."/>
            <person name="Toyoda A."/>
            <person name="Kuroki Y."/>
            <person name="Fujiyama A."/>
            <person name="Sasaki T."/>
            <person name="Shimizu A."/>
            <person name="Asakawa S."/>
            <person name="Shimizu N."/>
            <person name="Hashimoto S."/>
            <person name="Yang J."/>
            <person name="Lee Y."/>
            <person name="Matsushima K."/>
            <person name="Sugano S."/>
            <person name="Sakaizumi M."/>
            <person name="Narita T."/>
            <person name="Ohishi K."/>
            <person name="Haga S."/>
            <person name="Ohta F."/>
            <person name="Nomoto H."/>
            <person name="Nogata K."/>
            <person name="Morishita T."/>
            <person name="Endo T."/>
            <person name="Shin-I T."/>
            <person name="Takeda H."/>
            <person name="Morishita S."/>
            <person name="Kohara Y."/>
        </authorList>
    </citation>
    <scope>NUCLEOTIDE SEQUENCE [LARGE SCALE GENOMIC DNA]</scope>
    <source>
        <strain>Hd-rR</strain>
    </source>
</reference>
<dbReference type="InterPro" id="IPR036397">
    <property type="entry name" value="RNaseH_sf"/>
</dbReference>
<evidence type="ECO:0000313" key="4">
    <source>
        <dbReference type="Ensembl" id="ENSORLP00015011216.1"/>
    </source>
</evidence>
<dbReference type="GO" id="GO:0015074">
    <property type="term" value="P:DNA integration"/>
    <property type="evidence" value="ECO:0007669"/>
    <property type="project" value="InterPro"/>
</dbReference>
<feature type="region of interest" description="Disordered" evidence="2">
    <location>
        <begin position="300"/>
        <end position="354"/>
    </location>
</feature>
<sequence>MLSRIHTGHLGIEKSKQRARDVLFWPGMGKQIETLVGSCSICLERRHSNQREPMISHPIPERTWQVIATVLFTWNRRDYIVAVDYYSRYFEVEKIVSLTSAAVITKLKAMFARFGVPQTVISDNGPCYSSQEFKNFAHSWDFEHITSSPLYPQSNGLAEKTVQTAKALMDKAHAQRVDPYLSLLEYRNTPVDGLKSPAQLLMSRRLRSVLPATEKQLQPVLSPRCTFQSRQQLCQSRQKQYYDRSARALPALSQGSTIRFQLPSGTWKPATVIGPAPTQRSYNVVTDEGQMLRRNRRHLLQTQAPTPEKNASDPIKPASTETELLQHPNADPLEPEETSQLVSTRSGRIVRPRV</sequence>
<dbReference type="Ensembl" id="ENSORLT00015017998.1">
    <property type="protein sequence ID" value="ENSORLP00015011216.1"/>
    <property type="gene ID" value="ENSORLG00015012009.1"/>
</dbReference>
<evidence type="ECO:0000313" key="5">
    <source>
        <dbReference type="Proteomes" id="UP000265200"/>
    </source>
</evidence>
<evidence type="ECO:0000259" key="3">
    <source>
        <dbReference type="PROSITE" id="PS50994"/>
    </source>
</evidence>
<dbReference type="PANTHER" id="PTHR37984:SF7">
    <property type="entry name" value="INTEGRASE CATALYTIC DOMAIN-CONTAINING PROTEIN"/>
    <property type="match status" value="1"/>
</dbReference>
<feature type="domain" description="Integrase catalytic" evidence="3">
    <location>
        <begin position="56"/>
        <end position="222"/>
    </location>
</feature>